<dbReference type="EMBL" id="CP067977">
    <property type="protein sequence ID" value="QQQ19776.1"/>
    <property type="molecule type" value="Genomic_DNA"/>
</dbReference>
<feature type="signal peptide" evidence="12">
    <location>
        <begin position="1"/>
        <end position="24"/>
    </location>
</feature>
<evidence type="ECO:0000313" key="14">
    <source>
        <dbReference type="EMBL" id="QQQ19776.1"/>
    </source>
</evidence>
<evidence type="ECO:0000256" key="8">
    <source>
        <dbReference type="ARBA" id="ARBA00023077"/>
    </source>
</evidence>
<evidence type="ECO:0000256" key="4">
    <source>
        <dbReference type="ARBA" id="ARBA00022496"/>
    </source>
</evidence>
<accession>A0ABX7BRB7</accession>
<proteinExistence type="inferred from homology"/>
<keyword evidence="7" id="KW-0406">Ion transport</keyword>
<evidence type="ECO:0000256" key="7">
    <source>
        <dbReference type="ARBA" id="ARBA00023065"/>
    </source>
</evidence>
<sequence length="774" mass="84019">MAFNNTWRTLALVTSALCAMPAVATAQSAPQSEPEASNVDDIIVTARRREERLQDVPLAVTAVSTESLERANITTVSGLRTQAPSLVITPGVGANKNTPTFAIRGQSQQELTILADPSVSLYIGDIVAPRSQGANGGLFDLASVQVLKGPQGTLFGRNSTGGIVQLIPNAPTGTFGGSVGVTVGNFGTLNSELALNLPLTDTLWARLAIVNNTDDGYLYDVNLGRNVNFTDNQGLRFSLRWLPSDTITNTLVVDAFHADEGGSGGYIRDVNPAGSFNSAPARASRNYPTLESMLADQQARGNRRTASGTPTFSKVDTLTIANTTVFELSDSVSIKNILGYRDVSSHNYEDTDGLPIPLLEIERQFEQEQWSNEFQIFGQTGALNWIAGAYYFTEEGLDSGTSITGAVDPGLIQPSSVFAYPSWADTRVAAENTSYAVFAQGTYAFAGVEGLSLTAGIRQNWDERSVVVQNRTNAACRFTTDGDNNPATPETNPGLAGCFLPLSADYSEPTWNVSLDYKFGDGKLAYIAHRHGYRTGGFGARAATEAGLQRTFQPETVDDVEVGVKADWRFGNGAFLRTNLAVFYADYQDIQRLLTDPTTIPITTVTVNAQQASIKGGEFEFLFRPVQSFELSGFWSYTDAEFDEFIAPGNIDLSSSPFARAPKNVYSLSARYTPTIPANLGSELSFGASWFHTDSYVDNDTFNVTAISPEYELLNLNMDWRNVYGTDASLGFYINNALDEEYDFGLLNIYTSLGFNSRTPGDPRTYGVRLKYEF</sequence>
<dbReference type="SUPFAM" id="SSF56935">
    <property type="entry name" value="Porins"/>
    <property type="match status" value="1"/>
</dbReference>
<dbReference type="InterPro" id="IPR039426">
    <property type="entry name" value="TonB-dep_rcpt-like"/>
</dbReference>
<evidence type="ECO:0000256" key="12">
    <source>
        <dbReference type="SAM" id="SignalP"/>
    </source>
</evidence>
<evidence type="ECO:0000256" key="10">
    <source>
        <dbReference type="ARBA" id="ARBA00023237"/>
    </source>
</evidence>
<evidence type="ECO:0000256" key="3">
    <source>
        <dbReference type="ARBA" id="ARBA00022452"/>
    </source>
</evidence>
<comment type="similarity">
    <text evidence="11">Belongs to the TonB-dependent receptor family.</text>
</comment>
<feature type="chain" id="PRO_5047152232" evidence="12">
    <location>
        <begin position="25"/>
        <end position="774"/>
    </location>
</feature>
<keyword evidence="6" id="KW-0408">Iron</keyword>
<evidence type="ECO:0000256" key="11">
    <source>
        <dbReference type="PROSITE-ProRule" id="PRU01360"/>
    </source>
</evidence>
<dbReference type="InterPro" id="IPR012910">
    <property type="entry name" value="Plug_dom"/>
</dbReference>
<evidence type="ECO:0000259" key="13">
    <source>
        <dbReference type="Pfam" id="PF07715"/>
    </source>
</evidence>
<dbReference type="PANTHER" id="PTHR32552:SF81">
    <property type="entry name" value="TONB-DEPENDENT OUTER MEMBRANE RECEPTOR"/>
    <property type="match status" value="1"/>
</dbReference>
<keyword evidence="2 11" id="KW-0813">Transport</keyword>
<evidence type="ECO:0000256" key="2">
    <source>
        <dbReference type="ARBA" id="ARBA00022448"/>
    </source>
</evidence>
<evidence type="ECO:0000256" key="5">
    <source>
        <dbReference type="ARBA" id="ARBA00022692"/>
    </source>
</evidence>
<keyword evidence="12" id="KW-0732">Signal</keyword>
<dbReference type="Proteomes" id="UP000595448">
    <property type="component" value="Chromosome"/>
</dbReference>
<keyword evidence="3 11" id="KW-1134">Transmembrane beta strand</keyword>
<keyword evidence="15" id="KW-1185">Reference proteome</keyword>
<dbReference type="Pfam" id="PF07715">
    <property type="entry name" value="Plug"/>
    <property type="match status" value="1"/>
</dbReference>
<keyword evidence="5 11" id="KW-0812">Transmembrane</keyword>
<dbReference type="PANTHER" id="PTHR32552">
    <property type="entry name" value="FERRICHROME IRON RECEPTOR-RELATED"/>
    <property type="match status" value="1"/>
</dbReference>
<protein>
    <submittedName>
        <fullName evidence="14">TonB-dependent receptor</fullName>
    </submittedName>
</protein>
<evidence type="ECO:0000313" key="15">
    <source>
        <dbReference type="Proteomes" id="UP000595448"/>
    </source>
</evidence>
<evidence type="ECO:0000256" key="1">
    <source>
        <dbReference type="ARBA" id="ARBA00004571"/>
    </source>
</evidence>
<gene>
    <name evidence="14" type="ORF">JIP62_06740</name>
</gene>
<keyword evidence="14" id="KW-0675">Receptor</keyword>
<evidence type="ECO:0000256" key="9">
    <source>
        <dbReference type="ARBA" id="ARBA00023136"/>
    </source>
</evidence>
<keyword evidence="4" id="KW-0410">Iron transport</keyword>
<keyword evidence="8" id="KW-0798">TonB box</keyword>
<dbReference type="InterPro" id="IPR036942">
    <property type="entry name" value="Beta-barrel_TonB_sf"/>
</dbReference>
<keyword evidence="10 11" id="KW-0998">Cell outer membrane</keyword>
<name>A0ABX7BRB7_9CAUL</name>
<dbReference type="PROSITE" id="PS52016">
    <property type="entry name" value="TONB_DEPENDENT_REC_3"/>
    <property type="match status" value="1"/>
</dbReference>
<comment type="subcellular location">
    <subcellularLocation>
        <location evidence="1 11">Cell outer membrane</location>
        <topology evidence="1 11">Multi-pass membrane protein</topology>
    </subcellularLocation>
</comment>
<evidence type="ECO:0000256" key="6">
    <source>
        <dbReference type="ARBA" id="ARBA00023004"/>
    </source>
</evidence>
<dbReference type="Gene3D" id="2.40.170.20">
    <property type="entry name" value="TonB-dependent receptor, beta-barrel domain"/>
    <property type="match status" value="1"/>
</dbReference>
<keyword evidence="9 11" id="KW-0472">Membrane</keyword>
<dbReference type="RefSeq" id="WP_201104180.1">
    <property type="nucleotide sequence ID" value="NZ_CP067977.1"/>
</dbReference>
<reference evidence="14 15" key="1">
    <citation type="submission" date="2021-01" db="EMBL/GenBank/DDBJ databases">
        <title>Brevundimonas vitis sp. nov., an bacterium isolated from grape (Vitis vinifera).</title>
        <authorList>
            <person name="Jiang L."/>
            <person name="Lee J."/>
        </authorList>
    </citation>
    <scope>NUCLEOTIDE SEQUENCE [LARGE SCALE GENOMIC DNA]</scope>
    <source>
        <strain evidence="14 15">GRTSA-9</strain>
    </source>
</reference>
<feature type="domain" description="TonB-dependent receptor plug" evidence="13">
    <location>
        <begin position="53"/>
        <end position="163"/>
    </location>
</feature>
<organism evidence="14 15">
    <name type="scientific">Brevundimonas vitisensis</name>
    <dbReference type="NCBI Taxonomy" id="2800818"/>
    <lineage>
        <taxon>Bacteria</taxon>
        <taxon>Pseudomonadati</taxon>
        <taxon>Pseudomonadota</taxon>
        <taxon>Alphaproteobacteria</taxon>
        <taxon>Caulobacterales</taxon>
        <taxon>Caulobacteraceae</taxon>
        <taxon>Brevundimonas</taxon>
    </lineage>
</organism>